<dbReference type="PANTHER" id="PTHR21064">
    <property type="entry name" value="AMINOGLYCOSIDE PHOSPHOTRANSFERASE DOMAIN-CONTAINING PROTEIN-RELATED"/>
    <property type="match status" value="1"/>
</dbReference>
<name>A0A2W7QWU9_9BACT</name>
<dbReference type="Gene3D" id="3.90.1200.10">
    <property type="match status" value="1"/>
</dbReference>
<evidence type="ECO:0000313" key="2">
    <source>
        <dbReference type="EMBL" id="PZX52734.1"/>
    </source>
</evidence>
<accession>A0A2W7QWU9</accession>
<dbReference type="InterPro" id="IPR011009">
    <property type="entry name" value="Kinase-like_dom_sf"/>
</dbReference>
<keyword evidence="3" id="KW-1185">Reference proteome</keyword>
<dbReference type="SUPFAM" id="SSF56112">
    <property type="entry name" value="Protein kinase-like (PK-like)"/>
    <property type="match status" value="1"/>
</dbReference>
<dbReference type="RefSeq" id="WP_111318919.1">
    <property type="nucleotide sequence ID" value="NZ_QKZT01000007.1"/>
</dbReference>
<protein>
    <submittedName>
        <fullName evidence="2">Phosphotransferase family enzyme</fullName>
    </submittedName>
</protein>
<dbReference type="EMBL" id="QKZT01000007">
    <property type="protein sequence ID" value="PZX52734.1"/>
    <property type="molecule type" value="Genomic_DNA"/>
</dbReference>
<dbReference type="OrthoDB" id="526037at2"/>
<dbReference type="GO" id="GO:0016740">
    <property type="term" value="F:transferase activity"/>
    <property type="evidence" value="ECO:0007669"/>
    <property type="project" value="UniProtKB-KW"/>
</dbReference>
<dbReference type="Proteomes" id="UP000248882">
    <property type="component" value="Unassembled WGS sequence"/>
</dbReference>
<keyword evidence="2" id="KW-0808">Transferase</keyword>
<feature type="domain" description="Aminoglycoside phosphotransferase" evidence="1">
    <location>
        <begin position="24"/>
        <end position="253"/>
    </location>
</feature>
<evidence type="ECO:0000313" key="3">
    <source>
        <dbReference type="Proteomes" id="UP000248882"/>
    </source>
</evidence>
<reference evidence="2 3" key="1">
    <citation type="submission" date="2018-06" db="EMBL/GenBank/DDBJ databases">
        <title>Genomic Encyclopedia of Archaeal and Bacterial Type Strains, Phase II (KMG-II): from individual species to whole genera.</title>
        <authorList>
            <person name="Goeker M."/>
        </authorList>
    </citation>
    <scope>NUCLEOTIDE SEQUENCE [LARGE SCALE GENOMIC DNA]</scope>
    <source>
        <strain evidence="2 3">DSM 19830</strain>
    </source>
</reference>
<organism evidence="2 3">
    <name type="scientific">Algoriphagus chordae</name>
    <dbReference type="NCBI Taxonomy" id="237019"/>
    <lineage>
        <taxon>Bacteria</taxon>
        <taxon>Pseudomonadati</taxon>
        <taxon>Bacteroidota</taxon>
        <taxon>Cytophagia</taxon>
        <taxon>Cytophagales</taxon>
        <taxon>Cyclobacteriaceae</taxon>
        <taxon>Algoriphagus</taxon>
    </lineage>
</organism>
<dbReference type="AlphaFoldDB" id="A0A2W7QWU9"/>
<dbReference type="InterPro" id="IPR050249">
    <property type="entry name" value="Pseudomonas-type_ThrB"/>
</dbReference>
<comment type="caution">
    <text evidence="2">The sequence shown here is derived from an EMBL/GenBank/DDBJ whole genome shotgun (WGS) entry which is preliminary data.</text>
</comment>
<proteinExistence type="predicted"/>
<sequence>MVKENIASILAAYSFNSFEDFSFHPFGAGLIHGTYLIDSGEDKYILQEFNTTVFQFPERIAHNQRQIKSQGDDSLLPFTLPLPIPNSAQKLITEWNGKLFRLFEFVSGQTIQQITNLNQAYLASKAYGVFADWGKIVETHKLQECIPDFHRLDLRFATLQKVAADKESISIEDQEILDFYLGQKALIAEYKKYQSVLPHRLTHNDTKINNLIFSNDFSKVEALVDLDTLMDGYLMYDFGDLVRTVACSESETSQYWDNIKLEIPVFEELLKGYWEGVNSLATAEETKSLILGGEVMTCVMGLRFLTDYLQGNIYYRVEYPTQNFHRAKNQMLLLKSIQASKAELTEIWKRVTQSSN</sequence>
<dbReference type="InterPro" id="IPR002575">
    <property type="entry name" value="Aminoglycoside_PTrfase"/>
</dbReference>
<dbReference type="Pfam" id="PF01636">
    <property type="entry name" value="APH"/>
    <property type="match status" value="1"/>
</dbReference>
<evidence type="ECO:0000259" key="1">
    <source>
        <dbReference type="Pfam" id="PF01636"/>
    </source>
</evidence>
<gene>
    <name evidence="2" type="ORF">LV85_02036</name>
</gene>